<evidence type="ECO:0000256" key="10">
    <source>
        <dbReference type="ARBA" id="ARBA00023180"/>
    </source>
</evidence>
<dbReference type="Proteomes" id="UP000183832">
    <property type="component" value="Unassembled WGS sequence"/>
</dbReference>
<keyword evidence="11" id="KW-0458">Lysosome</keyword>
<evidence type="ECO:0000256" key="7">
    <source>
        <dbReference type="ARBA" id="ARBA00022801"/>
    </source>
</evidence>
<reference evidence="19 20" key="1">
    <citation type="submission" date="2015-04" db="EMBL/GenBank/DDBJ databases">
        <authorList>
            <person name="Syromyatnikov M.Y."/>
            <person name="Popov V.N."/>
        </authorList>
    </citation>
    <scope>NUCLEOTIDE SEQUENCE [LARGE SCALE GENOMIC DNA]</scope>
</reference>
<dbReference type="GO" id="GO:0006508">
    <property type="term" value="P:proteolysis"/>
    <property type="evidence" value="ECO:0007669"/>
    <property type="project" value="UniProtKB-KW"/>
</dbReference>
<evidence type="ECO:0000256" key="17">
    <source>
        <dbReference type="ARBA" id="ARBA00076608"/>
    </source>
</evidence>
<dbReference type="PANTHER" id="PTHR11010:SF38">
    <property type="entry name" value="LYSOSOMAL PRO-X CARBOXYPEPTIDASE"/>
    <property type="match status" value="1"/>
</dbReference>
<feature type="signal peptide" evidence="18">
    <location>
        <begin position="1"/>
        <end position="20"/>
    </location>
</feature>
<evidence type="ECO:0000256" key="4">
    <source>
        <dbReference type="ARBA" id="ARBA00022645"/>
    </source>
</evidence>
<evidence type="ECO:0000256" key="3">
    <source>
        <dbReference type="ARBA" id="ARBA00011738"/>
    </source>
</evidence>
<dbReference type="PANTHER" id="PTHR11010">
    <property type="entry name" value="PROTEASE S28 PRO-X CARBOXYPEPTIDASE-RELATED"/>
    <property type="match status" value="1"/>
</dbReference>
<organism evidence="19 20">
    <name type="scientific">Clunio marinus</name>
    <dbReference type="NCBI Taxonomy" id="568069"/>
    <lineage>
        <taxon>Eukaryota</taxon>
        <taxon>Metazoa</taxon>
        <taxon>Ecdysozoa</taxon>
        <taxon>Arthropoda</taxon>
        <taxon>Hexapoda</taxon>
        <taxon>Insecta</taxon>
        <taxon>Pterygota</taxon>
        <taxon>Neoptera</taxon>
        <taxon>Endopterygota</taxon>
        <taxon>Diptera</taxon>
        <taxon>Nematocera</taxon>
        <taxon>Chironomoidea</taxon>
        <taxon>Chironomidae</taxon>
        <taxon>Clunio</taxon>
    </lineage>
</organism>
<keyword evidence="7" id="KW-0378">Hydrolase</keyword>
<evidence type="ECO:0000256" key="15">
    <source>
        <dbReference type="ARBA" id="ARBA00073691"/>
    </source>
</evidence>
<comment type="similarity">
    <text evidence="2">Belongs to the peptidase S28 family.</text>
</comment>
<dbReference type="EMBL" id="CVRI01000039">
    <property type="protein sequence ID" value="CRK94664.1"/>
    <property type="molecule type" value="Genomic_DNA"/>
</dbReference>
<keyword evidence="6 18" id="KW-0732">Signal</keyword>
<dbReference type="FunFam" id="1.20.120.980:FF:000002">
    <property type="entry name" value="lysosomal Pro-X carboxypeptidase"/>
    <property type="match status" value="1"/>
</dbReference>
<comment type="subcellular location">
    <subcellularLocation>
        <location evidence="1">Lysosome</location>
    </subcellularLocation>
</comment>
<evidence type="ECO:0000256" key="18">
    <source>
        <dbReference type="SAM" id="SignalP"/>
    </source>
</evidence>
<dbReference type="InterPro" id="IPR029058">
    <property type="entry name" value="AB_hydrolase_fold"/>
</dbReference>
<feature type="chain" id="PRO_5012204638" description="Lysosomal Pro-X carboxypeptidase" evidence="18">
    <location>
        <begin position="21"/>
        <end position="474"/>
    </location>
</feature>
<dbReference type="EC" id="3.4.16.2" evidence="14"/>
<evidence type="ECO:0000256" key="2">
    <source>
        <dbReference type="ARBA" id="ARBA00011079"/>
    </source>
</evidence>
<name>A0A1J1I2X5_9DIPT</name>
<gene>
    <name evidence="19" type="ORF">CLUMA_CG008164</name>
</gene>
<dbReference type="GO" id="GO:0008239">
    <property type="term" value="F:dipeptidyl-peptidase activity"/>
    <property type="evidence" value="ECO:0007669"/>
    <property type="project" value="TreeGrafter"/>
</dbReference>
<comment type="subunit">
    <text evidence="3">Homodimer.</text>
</comment>
<evidence type="ECO:0000256" key="11">
    <source>
        <dbReference type="ARBA" id="ARBA00023228"/>
    </source>
</evidence>
<dbReference type="GO" id="GO:0004185">
    <property type="term" value="F:serine-type carboxypeptidase activity"/>
    <property type="evidence" value="ECO:0007669"/>
    <property type="project" value="UniProtKB-EC"/>
</dbReference>
<keyword evidence="10" id="KW-0325">Glycoprotein</keyword>
<evidence type="ECO:0000256" key="5">
    <source>
        <dbReference type="ARBA" id="ARBA00022670"/>
    </source>
</evidence>
<evidence type="ECO:0000256" key="12">
    <source>
        <dbReference type="ARBA" id="ARBA00052013"/>
    </source>
</evidence>
<dbReference type="AlphaFoldDB" id="A0A1J1I2X5"/>
<sequence>MMKVWNFLFLVTFIISAVYCGYVYETKTFTTLLDHFNFVDDRTFSFRYLVNNASVSNDKSPILFYAGNEGDIELFAENTGFIWKIAPKLGALIVFAEHRYYGKSLPFGNESYKDPQHLGYLTSEQALADYADLLKFLNPEEERPVIAFGGSYGGMLAAWFRMKYPHLVTGALASSAPVLQFPGVVPCDIFNRILTSVFKVALDRNPDGTPQSICIDNIKKSWTVLQNYSSNDEGRKFLNQKFKFCTAMNKTEDWNTFYDYLQDVLGNLAMANYPYPANFLADLPAYPVREFCGQLNKEFPKNEELINAFNEALQIYTNYTQKLTCLDISSAYASNLGSKGWDFQACTEMVMPTCANGTTDMFIPKKWDFKEYSDNCMKKFKVIPREMAAMTQYGGKRMDTASNIIFSNGLLDPWSGGGVLRSFNEKVDVIIIPEGAHHIDLRADNKLDPASVKESRKFYLEKFKTWINEFQTKM</sequence>
<evidence type="ECO:0000313" key="20">
    <source>
        <dbReference type="Proteomes" id="UP000183832"/>
    </source>
</evidence>
<evidence type="ECO:0000256" key="14">
    <source>
        <dbReference type="ARBA" id="ARBA00066456"/>
    </source>
</evidence>
<accession>A0A1J1I2X5</accession>
<dbReference type="Gene3D" id="3.40.50.1820">
    <property type="entry name" value="alpha/beta hydrolase"/>
    <property type="match status" value="1"/>
</dbReference>
<dbReference type="InterPro" id="IPR042269">
    <property type="entry name" value="Ser_carbopepase_S28_SKS"/>
</dbReference>
<keyword evidence="4" id="KW-0121">Carboxypeptidase</keyword>
<keyword evidence="9" id="KW-1015">Disulfide bond</keyword>
<dbReference type="InterPro" id="IPR008758">
    <property type="entry name" value="Peptidase_S28"/>
</dbReference>
<dbReference type="Gene3D" id="1.20.120.980">
    <property type="entry name" value="Serine carboxypeptidase S28, SKS domain"/>
    <property type="match status" value="1"/>
</dbReference>
<keyword evidence="5" id="KW-0645">Protease</keyword>
<evidence type="ECO:0000313" key="19">
    <source>
        <dbReference type="EMBL" id="CRK94664.1"/>
    </source>
</evidence>
<evidence type="ECO:0000256" key="16">
    <source>
        <dbReference type="ARBA" id="ARBA00076475"/>
    </source>
</evidence>
<dbReference type="Pfam" id="PF05577">
    <property type="entry name" value="Peptidase_S28"/>
    <property type="match status" value="1"/>
</dbReference>
<dbReference type="GO" id="GO:0005764">
    <property type="term" value="C:lysosome"/>
    <property type="evidence" value="ECO:0007669"/>
    <property type="project" value="UniProtKB-SubCell"/>
</dbReference>
<evidence type="ECO:0000256" key="1">
    <source>
        <dbReference type="ARBA" id="ARBA00004371"/>
    </source>
</evidence>
<evidence type="ECO:0000256" key="13">
    <source>
        <dbReference type="ARBA" id="ARBA00059701"/>
    </source>
</evidence>
<comment type="function">
    <text evidence="13">Cleaves C-terminal amino acids linked to proline in peptides such as angiotensin II, III and des-Arg9-bradykinin. This cleavage occurs at acidic pH, but enzymatic activity is retained with some substrates at neutral pH.</text>
</comment>
<dbReference type="STRING" id="568069.A0A1J1I2X5"/>
<keyword evidence="20" id="KW-1185">Reference proteome</keyword>
<dbReference type="OrthoDB" id="2130629at2759"/>
<evidence type="ECO:0000256" key="9">
    <source>
        <dbReference type="ARBA" id="ARBA00023157"/>
    </source>
</evidence>
<comment type="catalytic activity">
    <reaction evidence="12">
        <text>Cleavage of a -Pro-|-Xaa bond to release a C-terminal amino acid.</text>
        <dbReference type="EC" id="3.4.16.2"/>
    </reaction>
</comment>
<dbReference type="SUPFAM" id="SSF53474">
    <property type="entry name" value="alpha/beta-Hydrolases"/>
    <property type="match status" value="1"/>
</dbReference>
<proteinExistence type="inferred from homology"/>
<evidence type="ECO:0000256" key="8">
    <source>
        <dbReference type="ARBA" id="ARBA00023145"/>
    </source>
</evidence>
<evidence type="ECO:0000256" key="6">
    <source>
        <dbReference type="ARBA" id="ARBA00022729"/>
    </source>
</evidence>
<protein>
    <recommendedName>
        <fullName evidence="15">Lysosomal Pro-X carboxypeptidase</fullName>
        <ecNumber evidence="14">3.4.16.2</ecNumber>
    </recommendedName>
    <alternativeName>
        <fullName evidence="17">Proline carboxypeptidase</fullName>
    </alternativeName>
    <alternativeName>
        <fullName evidence="16">Prolylcarboxypeptidase</fullName>
    </alternativeName>
</protein>
<keyword evidence="8" id="KW-0865">Zymogen</keyword>